<dbReference type="Pfam" id="PF13439">
    <property type="entry name" value="Glyco_transf_4"/>
    <property type="match status" value="1"/>
</dbReference>
<keyword evidence="2" id="KW-0808">Transferase</keyword>
<evidence type="ECO:0000259" key="1">
    <source>
        <dbReference type="Pfam" id="PF13439"/>
    </source>
</evidence>
<dbReference type="SUPFAM" id="SSF53756">
    <property type="entry name" value="UDP-Glycosyltransferase/glycogen phosphorylase"/>
    <property type="match status" value="1"/>
</dbReference>
<keyword evidence="2" id="KW-0328">Glycosyltransferase</keyword>
<name>A0A948W2V6_UNCEI</name>
<dbReference type="Proteomes" id="UP000777784">
    <property type="component" value="Unassembled WGS sequence"/>
</dbReference>
<dbReference type="EC" id="2.4.-.-" evidence="2"/>
<organism evidence="2 3">
    <name type="scientific">Eiseniibacteriota bacterium</name>
    <dbReference type="NCBI Taxonomy" id="2212470"/>
    <lineage>
        <taxon>Bacteria</taxon>
        <taxon>Candidatus Eiseniibacteriota</taxon>
    </lineage>
</organism>
<dbReference type="AlphaFoldDB" id="A0A948W2V6"/>
<dbReference type="EMBL" id="JAHJDP010000031">
    <property type="protein sequence ID" value="MBU2690397.1"/>
    <property type="molecule type" value="Genomic_DNA"/>
</dbReference>
<accession>A0A948W2V6</accession>
<feature type="domain" description="Glycosyltransferase subfamily 4-like N-terminal" evidence="1">
    <location>
        <begin position="18"/>
        <end position="165"/>
    </location>
</feature>
<reference evidence="2" key="1">
    <citation type="submission" date="2021-05" db="EMBL/GenBank/DDBJ databases">
        <title>Energy efficiency and biological interactions define the core microbiome of deep oligotrophic groundwater.</title>
        <authorList>
            <person name="Mehrshad M."/>
            <person name="Lopez-Fernandez M."/>
            <person name="Bell E."/>
            <person name="Bernier-Latmani R."/>
            <person name="Bertilsson S."/>
            <person name="Dopson M."/>
        </authorList>
    </citation>
    <scope>NUCLEOTIDE SEQUENCE</scope>
    <source>
        <strain evidence="2">Modern_marine.mb.64</strain>
    </source>
</reference>
<evidence type="ECO:0000313" key="2">
    <source>
        <dbReference type="EMBL" id="MBU2690397.1"/>
    </source>
</evidence>
<protein>
    <submittedName>
        <fullName evidence="2">Glycosyltransferase</fullName>
        <ecNumber evidence="2">2.4.-.-</ecNumber>
    </submittedName>
</protein>
<dbReference type="Gene3D" id="3.40.50.2000">
    <property type="entry name" value="Glycogen Phosphorylase B"/>
    <property type="match status" value="1"/>
</dbReference>
<comment type="caution">
    <text evidence="2">The sequence shown here is derived from an EMBL/GenBank/DDBJ whole genome shotgun (WGS) entry which is preliminary data.</text>
</comment>
<sequence length="203" mass="22550">MKICHIVKDLETCAAAERVVKTCEELHGRGHEIVLVAGGDRDADSALWARARSGGYRLFRMKELSGGAHPFRGIWAGVLLVRLLAQLQPEMIHTHGHQAGLLGNRVVKRLPDPILVHSLLGSELKQDRSLFGRWRYRRWERECIRRADATVCAGKDCAAASFKIGVVENKSLHPAESTEELESLYRSLLPDLGEEPPADTIAT</sequence>
<proteinExistence type="predicted"/>
<dbReference type="GO" id="GO:0016757">
    <property type="term" value="F:glycosyltransferase activity"/>
    <property type="evidence" value="ECO:0007669"/>
    <property type="project" value="UniProtKB-KW"/>
</dbReference>
<gene>
    <name evidence="2" type="ORF">KJ970_05670</name>
</gene>
<dbReference type="InterPro" id="IPR028098">
    <property type="entry name" value="Glyco_trans_4-like_N"/>
</dbReference>
<evidence type="ECO:0000313" key="3">
    <source>
        <dbReference type="Proteomes" id="UP000777784"/>
    </source>
</evidence>